<name>A0A1Y5SR83_9RHOB</name>
<proteinExistence type="predicted"/>
<gene>
    <name evidence="2" type="ORF">PSA7680_02186</name>
</gene>
<dbReference type="InterPro" id="IPR045601">
    <property type="entry name" value="DUF6455"/>
</dbReference>
<dbReference type="EMBL" id="FWFQ01000014">
    <property type="protein sequence ID" value="SLN43458.1"/>
    <property type="molecule type" value="Genomic_DNA"/>
</dbReference>
<evidence type="ECO:0000313" key="2">
    <source>
        <dbReference type="EMBL" id="SLN43458.1"/>
    </source>
</evidence>
<reference evidence="2 3" key="1">
    <citation type="submission" date="2017-03" db="EMBL/GenBank/DDBJ databases">
        <authorList>
            <person name="Afonso C.L."/>
            <person name="Miller P.J."/>
            <person name="Scott M.A."/>
            <person name="Spackman E."/>
            <person name="Goraichik I."/>
            <person name="Dimitrov K.M."/>
            <person name="Suarez D.L."/>
            <person name="Swayne D.E."/>
        </authorList>
    </citation>
    <scope>NUCLEOTIDE SEQUENCE [LARGE SCALE GENOMIC DNA]</scope>
    <source>
        <strain evidence="2 3">CECT 7680</strain>
    </source>
</reference>
<dbReference type="OrthoDB" id="7961152at2"/>
<dbReference type="Proteomes" id="UP000193409">
    <property type="component" value="Unassembled WGS sequence"/>
</dbReference>
<dbReference type="AlphaFoldDB" id="A0A1Y5SR83"/>
<dbReference type="Pfam" id="PF20056">
    <property type="entry name" value="DUF6455"/>
    <property type="match status" value="1"/>
</dbReference>
<sequence>MPSNAQIKRHAILVDRMAEAVGVDLQEKVLRGEVTMEEIETAVYRCTACTDPEGCTALLEAGGKAVETPPSYCRNSRMMARLKG</sequence>
<accession>A0A1Y5SR83</accession>
<protein>
    <recommendedName>
        <fullName evidence="1">DUF6455 domain-containing protein</fullName>
    </recommendedName>
</protein>
<evidence type="ECO:0000259" key="1">
    <source>
        <dbReference type="Pfam" id="PF20056"/>
    </source>
</evidence>
<keyword evidence="3" id="KW-1185">Reference proteome</keyword>
<evidence type="ECO:0000313" key="3">
    <source>
        <dbReference type="Proteomes" id="UP000193409"/>
    </source>
</evidence>
<dbReference type="RefSeq" id="WP_085868737.1">
    <property type="nucleotide sequence ID" value="NZ_FWFQ01000014.1"/>
</dbReference>
<organism evidence="2 3">
    <name type="scientific">Pseudoruegeria aquimaris</name>
    <dbReference type="NCBI Taxonomy" id="393663"/>
    <lineage>
        <taxon>Bacteria</taxon>
        <taxon>Pseudomonadati</taxon>
        <taxon>Pseudomonadota</taxon>
        <taxon>Alphaproteobacteria</taxon>
        <taxon>Rhodobacterales</taxon>
        <taxon>Roseobacteraceae</taxon>
        <taxon>Pseudoruegeria</taxon>
    </lineage>
</organism>
<feature type="domain" description="DUF6455" evidence="1">
    <location>
        <begin position="1"/>
        <end position="83"/>
    </location>
</feature>